<dbReference type="InterPro" id="IPR003816">
    <property type="entry name" value="Nitrate_red_gam"/>
</dbReference>
<evidence type="ECO:0000256" key="1">
    <source>
        <dbReference type="ARBA" id="ARBA00004651"/>
    </source>
</evidence>
<evidence type="ECO:0000256" key="5">
    <source>
        <dbReference type="ARBA" id="ARBA00022692"/>
    </source>
</evidence>
<proteinExistence type="predicted"/>
<keyword evidence="12 14" id="KW-0472">Membrane</keyword>
<dbReference type="GO" id="GO:0046872">
    <property type="term" value="F:metal ion binding"/>
    <property type="evidence" value="ECO:0007669"/>
    <property type="project" value="UniProtKB-KW"/>
</dbReference>
<evidence type="ECO:0000256" key="8">
    <source>
        <dbReference type="ARBA" id="ARBA00022989"/>
    </source>
</evidence>
<dbReference type="PANTHER" id="PTHR30598:SF3">
    <property type="entry name" value="RESPIRATORY NITRATE REDUCTASE 1 GAMMA CHAIN"/>
    <property type="match status" value="1"/>
</dbReference>
<evidence type="ECO:0000256" key="9">
    <source>
        <dbReference type="ARBA" id="ARBA00023002"/>
    </source>
</evidence>
<dbReference type="KEGG" id="bbev:BBEV_0807"/>
<dbReference type="GO" id="GO:0009055">
    <property type="term" value="F:electron transfer activity"/>
    <property type="evidence" value="ECO:0007669"/>
    <property type="project" value="TreeGrafter"/>
</dbReference>
<evidence type="ECO:0000256" key="2">
    <source>
        <dbReference type="ARBA" id="ARBA00022448"/>
    </source>
</evidence>
<name>A0A1D7QT80_9BACI</name>
<dbReference type="EC" id="1.7.99.4" evidence="16"/>
<feature type="binding site" description="axial binding residue" evidence="13">
    <location>
        <position position="53"/>
    </location>
    <ligand>
        <name>heme b</name>
        <dbReference type="ChEBI" id="CHEBI:60344"/>
        <label>1</label>
    </ligand>
    <ligandPart>
        <name>Fe</name>
        <dbReference type="ChEBI" id="CHEBI:18248"/>
    </ligandPart>
</feature>
<dbReference type="FunFam" id="1.20.950.20:FF:000001">
    <property type="entry name" value="Respiratory nitrate reductase subunit gamma"/>
    <property type="match status" value="1"/>
</dbReference>
<evidence type="ECO:0000256" key="7">
    <source>
        <dbReference type="ARBA" id="ARBA00022982"/>
    </source>
</evidence>
<feature type="transmembrane region" description="Helical" evidence="14">
    <location>
        <begin position="126"/>
        <end position="146"/>
    </location>
</feature>
<keyword evidence="3" id="KW-1003">Cell membrane</keyword>
<dbReference type="Proteomes" id="UP000094463">
    <property type="component" value="Chromosome"/>
</dbReference>
<keyword evidence="2" id="KW-0813">Transport</keyword>
<feature type="binding site" description="axial binding residue" evidence="13">
    <location>
        <position position="184"/>
    </location>
    <ligand>
        <name>heme b</name>
        <dbReference type="ChEBI" id="CHEBI:60344"/>
        <label>1</label>
    </ligand>
    <ligandPart>
        <name>Fe</name>
        <dbReference type="ChEBI" id="CHEBI:18248"/>
    </ligandPart>
</feature>
<evidence type="ECO:0000256" key="10">
    <source>
        <dbReference type="ARBA" id="ARBA00023004"/>
    </source>
</evidence>
<evidence type="ECO:0000256" key="11">
    <source>
        <dbReference type="ARBA" id="ARBA00023063"/>
    </source>
</evidence>
<dbReference type="GO" id="GO:0042128">
    <property type="term" value="P:nitrate assimilation"/>
    <property type="evidence" value="ECO:0007669"/>
    <property type="project" value="UniProtKB-KW"/>
</dbReference>
<feature type="binding site" description="axial binding residue" evidence="13">
    <location>
        <position position="202"/>
    </location>
    <ligand>
        <name>heme b</name>
        <dbReference type="ChEBI" id="CHEBI:60344"/>
        <label>1</label>
    </ligand>
    <ligandPart>
        <name>Fe</name>
        <dbReference type="ChEBI" id="CHEBI:18248"/>
    </ligandPart>
</feature>
<evidence type="ECO:0000256" key="3">
    <source>
        <dbReference type="ARBA" id="ARBA00022475"/>
    </source>
</evidence>
<dbReference type="EMBL" id="CP012502">
    <property type="protein sequence ID" value="AOM82178.1"/>
    <property type="molecule type" value="Genomic_DNA"/>
</dbReference>
<dbReference type="GO" id="GO:0005886">
    <property type="term" value="C:plasma membrane"/>
    <property type="evidence" value="ECO:0007669"/>
    <property type="project" value="UniProtKB-SubCell"/>
</dbReference>
<dbReference type="InterPro" id="IPR036197">
    <property type="entry name" value="NarG-like_sf"/>
</dbReference>
<keyword evidence="17" id="KW-1185">Reference proteome</keyword>
<dbReference type="GO" id="GO:0009325">
    <property type="term" value="C:nitrate reductase complex"/>
    <property type="evidence" value="ECO:0007669"/>
    <property type="project" value="InterPro"/>
</dbReference>
<evidence type="ECO:0000256" key="4">
    <source>
        <dbReference type="ARBA" id="ARBA00022617"/>
    </source>
</evidence>
<keyword evidence="10 13" id="KW-0408">Iron</keyword>
<keyword evidence="9 16" id="KW-0560">Oxidoreductase</keyword>
<dbReference type="GO" id="GO:0019645">
    <property type="term" value="P:anaerobic electron transport chain"/>
    <property type="evidence" value="ECO:0007669"/>
    <property type="project" value="TreeGrafter"/>
</dbReference>
<dbReference type="NCBIfam" id="TIGR00351">
    <property type="entry name" value="narI"/>
    <property type="match status" value="1"/>
</dbReference>
<dbReference type="GO" id="GO:0008940">
    <property type="term" value="F:nitrate reductase activity"/>
    <property type="evidence" value="ECO:0007669"/>
    <property type="project" value="InterPro"/>
</dbReference>
<evidence type="ECO:0000256" key="14">
    <source>
        <dbReference type="SAM" id="Phobius"/>
    </source>
</evidence>
<accession>A0A1D7QT80</accession>
<dbReference type="InterPro" id="IPR023234">
    <property type="entry name" value="NarG-like_domain"/>
</dbReference>
<evidence type="ECO:0000313" key="17">
    <source>
        <dbReference type="Proteomes" id="UP000094463"/>
    </source>
</evidence>
<feature type="transmembrane region" description="Helical" evidence="14">
    <location>
        <begin position="47"/>
        <end position="69"/>
    </location>
</feature>
<organism evidence="16 17">
    <name type="scientific">Salisediminibacterium beveridgei</name>
    <dbReference type="NCBI Taxonomy" id="632773"/>
    <lineage>
        <taxon>Bacteria</taxon>
        <taxon>Bacillati</taxon>
        <taxon>Bacillota</taxon>
        <taxon>Bacilli</taxon>
        <taxon>Bacillales</taxon>
        <taxon>Bacillaceae</taxon>
        <taxon>Salisediminibacterium</taxon>
    </lineage>
</organism>
<feature type="transmembrane region" description="Helical" evidence="14">
    <location>
        <begin position="6"/>
        <end position="27"/>
    </location>
</feature>
<feature type="transmembrane region" description="Helical" evidence="14">
    <location>
        <begin position="84"/>
        <end position="106"/>
    </location>
</feature>
<dbReference type="AlphaFoldDB" id="A0A1D7QT80"/>
<protein>
    <submittedName>
        <fullName evidence="16">Respiratory nitrate reductase gamma chain</fullName>
        <ecNumber evidence="16">1.7.99.4</ecNumber>
    </submittedName>
</protein>
<dbReference type="PANTHER" id="PTHR30598">
    <property type="entry name" value="NITRATE REDUCTASE PRIVATE CHAPERONE, REDOX ENZYME MATURATION PROTEIN REMP FAMILY"/>
    <property type="match status" value="1"/>
</dbReference>
<dbReference type="STRING" id="632773.BBEV_0807"/>
<feature type="binding site" description="axial binding residue" evidence="13">
    <location>
        <position position="63"/>
    </location>
    <ligand>
        <name>heme b</name>
        <dbReference type="ChEBI" id="CHEBI:60344"/>
        <label>1</label>
    </ligand>
    <ligandPart>
        <name>Fe</name>
        <dbReference type="ChEBI" id="CHEBI:18248"/>
    </ligandPart>
</feature>
<feature type="transmembrane region" description="Helical" evidence="14">
    <location>
        <begin position="186"/>
        <end position="212"/>
    </location>
</feature>
<evidence type="ECO:0000256" key="13">
    <source>
        <dbReference type="PIRSR" id="PIRSR603816-1"/>
    </source>
</evidence>
<dbReference type="SUPFAM" id="SSF103501">
    <property type="entry name" value="Respiratory nitrate reductase 1 gamma chain"/>
    <property type="match status" value="1"/>
</dbReference>
<evidence type="ECO:0000256" key="12">
    <source>
        <dbReference type="ARBA" id="ARBA00023136"/>
    </source>
</evidence>
<dbReference type="InterPro" id="IPR051936">
    <property type="entry name" value="Heme-iron_electron_transfer"/>
</dbReference>
<feature type="domain" description="NarG-like" evidence="15">
    <location>
        <begin position="4"/>
        <end position="221"/>
    </location>
</feature>
<evidence type="ECO:0000256" key="6">
    <source>
        <dbReference type="ARBA" id="ARBA00022723"/>
    </source>
</evidence>
<dbReference type="PATRIC" id="fig|632773.3.peg.850"/>
<gene>
    <name evidence="16" type="primary">narI</name>
    <name evidence="16" type="ORF">BBEV_0807</name>
</gene>
<keyword evidence="6" id="KW-0479">Metal-binding</keyword>
<sequence length="227" mass="25918">MEWLLWGIFPYLVLLVFIGGHLIRYQYDQLGWTVKSSEFLSKKDLRYGIMLLHWGIIFVFIGHVLGLIIPKGFYDAVGITKDAYHLLAIGAGIPAGLAAFIGILLLVKRRFTNPRVKQTTSRADTVALLALLVVVGSGLSATFMNIDSQGFDYRTTISPWFRGLFYFNVQPELMADVPVWFKTHVLASFTFFAIWPFTRMVHVFSLPFMYLTRSPIIFRKKRNKNAA</sequence>
<reference evidence="16 17" key="1">
    <citation type="submission" date="2015-08" db="EMBL/GenBank/DDBJ databases">
        <title>The complete genome sequence of Bacillus beveridgei MLTeJB.</title>
        <authorList>
            <person name="Hanson T.E."/>
            <person name="Mesa C."/>
            <person name="Basesman S.M."/>
            <person name="Oremland R.S."/>
        </authorList>
    </citation>
    <scope>NUCLEOTIDE SEQUENCE [LARGE SCALE GENOMIC DNA]</scope>
    <source>
        <strain evidence="16 17">MLTeJB</strain>
    </source>
</reference>
<comment type="subcellular location">
    <subcellularLocation>
        <location evidence="1">Cell membrane</location>
        <topology evidence="1">Multi-pass membrane protein</topology>
    </subcellularLocation>
</comment>
<dbReference type="GO" id="GO:0020037">
    <property type="term" value="F:heme binding"/>
    <property type="evidence" value="ECO:0007669"/>
    <property type="project" value="TreeGrafter"/>
</dbReference>
<keyword evidence="7" id="KW-0249">Electron transport</keyword>
<keyword evidence="11" id="KW-0534">Nitrate assimilation</keyword>
<evidence type="ECO:0000259" key="15">
    <source>
        <dbReference type="Pfam" id="PF02665"/>
    </source>
</evidence>
<keyword evidence="5 14" id="KW-0812">Transmembrane</keyword>
<keyword evidence="8 14" id="KW-1133">Transmembrane helix</keyword>
<dbReference type="Pfam" id="PF02665">
    <property type="entry name" value="Nitrate_red_gam"/>
    <property type="match status" value="1"/>
</dbReference>
<dbReference type="Gene3D" id="1.20.950.20">
    <property type="entry name" value="Transmembrane di-heme cytochromes, Chain C"/>
    <property type="match status" value="1"/>
</dbReference>
<keyword evidence="4 13" id="KW-0349">Heme</keyword>
<evidence type="ECO:0000313" key="16">
    <source>
        <dbReference type="EMBL" id="AOM82178.1"/>
    </source>
</evidence>